<gene>
    <name evidence="1" type="ORF">CN290_11045</name>
</gene>
<organism evidence="1 2">
    <name type="scientific">Bacillus cereus</name>
    <dbReference type="NCBI Taxonomy" id="1396"/>
    <lineage>
        <taxon>Bacteria</taxon>
        <taxon>Bacillati</taxon>
        <taxon>Bacillota</taxon>
        <taxon>Bacilli</taxon>
        <taxon>Bacillales</taxon>
        <taxon>Bacillaceae</taxon>
        <taxon>Bacillus</taxon>
        <taxon>Bacillus cereus group</taxon>
    </lineage>
</organism>
<protein>
    <submittedName>
        <fullName evidence="1">CRISPR-associated protein Cas2</fullName>
    </submittedName>
</protein>
<comment type="caution">
    <text evidence="1">The sequence shown here is derived from an EMBL/GenBank/DDBJ whole genome shotgun (WGS) entry which is preliminary data.</text>
</comment>
<proteinExistence type="predicted"/>
<evidence type="ECO:0000313" key="1">
    <source>
        <dbReference type="EMBL" id="PFC74927.1"/>
    </source>
</evidence>
<dbReference type="RefSeq" id="WP_097854536.1">
    <property type="nucleotide sequence ID" value="NZ_NTQT01000012.1"/>
</dbReference>
<sequence length="82" mass="9596">MSNVKIITYVLSKPERDHEDLIKAIKNYETWEKITEFTWIVATTNSCINIMNILKKHLHSNDRMFVAELTGISAWKNILCKT</sequence>
<dbReference type="EMBL" id="NTQT01000012">
    <property type="protein sequence ID" value="PFC74927.1"/>
    <property type="molecule type" value="Genomic_DNA"/>
</dbReference>
<name>A0A2A8Y5Q3_BACCE</name>
<dbReference type="AlphaFoldDB" id="A0A2A8Y5Q3"/>
<reference evidence="1 2" key="1">
    <citation type="submission" date="2017-09" db="EMBL/GenBank/DDBJ databases">
        <title>Large-scale bioinformatics analysis of Bacillus genomes uncovers conserved roles of natural products in bacterial physiology.</title>
        <authorList>
            <consortium name="Agbiome Team Llc"/>
            <person name="Bleich R.M."/>
            <person name="Grubbs K.J."/>
            <person name="Santa Maria K.C."/>
            <person name="Allen S.E."/>
            <person name="Farag S."/>
            <person name="Shank E.A."/>
            <person name="Bowers A."/>
        </authorList>
    </citation>
    <scope>NUCLEOTIDE SEQUENCE [LARGE SCALE GENOMIC DNA]</scope>
    <source>
        <strain evidence="1 2">AFS025165</strain>
    </source>
</reference>
<accession>A0A2A8Y5Q3</accession>
<evidence type="ECO:0000313" key="2">
    <source>
        <dbReference type="Proteomes" id="UP000220226"/>
    </source>
</evidence>
<dbReference type="Proteomes" id="UP000220226">
    <property type="component" value="Unassembled WGS sequence"/>
</dbReference>